<dbReference type="InterPro" id="IPR000591">
    <property type="entry name" value="DEP_dom"/>
</dbReference>
<protein>
    <submittedName>
        <fullName evidence="5">RHO1 GDP-GTP exchange protein 2</fullName>
    </submittedName>
</protein>
<sequence>MATAPPARNGTRKHKGSSLTSWLKKGTAPADAEAKKLASPAEEIKMVFLRQLKLSSLDLDGKQYHSVFTGAQIVDIILDHFKLPDRRLAANVASRLIDCSLYTHVSGPSCAAGACPAPSEVIDSSSEIYALTAEAEGVLRSIRGSDGLHRAKTHTRKRYQELRNHLHPRSDSHSSRSSPSTQSSASAARASSVLSSSSKESAASRRHPHPSPSLPAPLDVRRAREASTPFRGRDRASVADSMASDDVATPGSRVRRSPGSPSDTLVSHGPLTAPSLDPAQEQGCILESPSTAGEQRSGPALPRSSSTALANQLQGVDIPTGCLDGLPNTWSFVVDTPAASSRAASSSSRPSAQHSLPPSKSFRESDPVTCRAPLVCGAEGARASAPAGFMSNCTHLMGESRIGVGADASTTASNHSVINDVDADANIVADSDDSDSQRGPPLSSVECLARGSMLLRFGQAVDSELGSGSGSGGLAYRPNNLAPRSSCFSDYTITRYSSMPSISEQLSERGQYGSPHTPRREVRQHDLPTRQSMPRSCDEDWLAELLSASQSASRFSVATGDEPYAKQQHAEPTGRSMHSLASSQATSEYVPFESTVQLNVAHDRCRVTPPWRRRQRRHSIGTQADVPIIASHSGGSSRMLTPVTLRSSIAGPASEPSGQGGDRASRSSMYLNMLADAFSGGDRELATATAAGSGLCESLLTQNSIPNFPRPPYHCGAAPRGCDSLLVGDDGAAPQASAIPIPLSADAVNTWDPHRASHGGLGPKLRELPSGSKRLSRSQLARGTVLVRRQITPDRLSTSTTQNQIAADGSECSEGTASTSTPEERSRRSESPQKQQHPRDEAEQAGRDGGLGKRISCNLQLQLWRDTVPTDVLQALSQETIAQQEAIYEIICTEQGYLRDLELIDPVFVGPLLESPAAMEPTQAIEFVQMLFFNYRCLIANSRELCARLEARQAMGAVVQRIGDIFDEWADSLGVFVEYAVHVPVAQCELEAELLRNEGLAQFLLDAEAAPMARRLPIQSFLGRPATRLARYPLLLNAIIKRCAANDDDEARRLQSAADKVRRALTEIDRLTGEAAGRLRMRQISQRLRLVKGARESLALDSPSRQLIKEGVMYSSDGHQVLVFLFDNSLIMAVEERVPYAKNISRYAADERIIPISMLDVSVPATETGALMGIRGALGLQPTGRLARDSSSSSSMRGWVAATGGIATGGGGGGAGGAAVGVGAAGRQPLTFVHIGCRSLSRTLLVASDTERAQWAVAVSQRICVPQTLVEAYTDLRLLSDRDFPQGRVPLCSAPFVSILSGCQMVLFGNKDGLHMGIYGVPTSVVRVSNASNVTKIHIMKKYNMAVVLSDSNLLVFALSEIEKATAQVGVGVVGTRIASSVAFFDVGTYMGSPLVVLMKVRGGKSHFKCIQPQANPDEA</sequence>
<dbReference type="Gene3D" id="2.30.29.30">
    <property type="entry name" value="Pleckstrin-homology domain (PH domain)/Phosphotyrosine-binding domain (PTB)"/>
    <property type="match status" value="1"/>
</dbReference>
<dbReference type="CDD" id="cd04371">
    <property type="entry name" value="DEP"/>
    <property type="match status" value="1"/>
</dbReference>
<gene>
    <name evidence="5" type="primary">ROM2_1</name>
    <name evidence="5" type="ORF">LPJ61_002493</name>
</gene>
<dbReference type="PANTHER" id="PTHR46572">
    <property type="entry name" value="RHO1 GDP-GTP EXCHANGE PROTEIN 1-RELATED"/>
    <property type="match status" value="1"/>
</dbReference>
<dbReference type="SUPFAM" id="SSF48065">
    <property type="entry name" value="DBL homology domain (DH-domain)"/>
    <property type="match status" value="1"/>
</dbReference>
<dbReference type="Proteomes" id="UP001143981">
    <property type="component" value="Unassembled WGS sequence"/>
</dbReference>
<dbReference type="InterPro" id="IPR000219">
    <property type="entry name" value="DH_dom"/>
</dbReference>
<feature type="domain" description="DH" evidence="3">
    <location>
        <begin position="882"/>
        <end position="1071"/>
    </location>
</feature>
<keyword evidence="6" id="KW-1185">Reference proteome</keyword>
<dbReference type="InterPro" id="IPR036388">
    <property type="entry name" value="WH-like_DNA-bd_sf"/>
</dbReference>
<feature type="compositionally biased region" description="Basic and acidic residues" evidence="2">
    <location>
        <begin position="518"/>
        <end position="528"/>
    </location>
</feature>
<dbReference type="Pfam" id="PF00780">
    <property type="entry name" value="CNH"/>
    <property type="match status" value="1"/>
</dbReference>
<accession>A0A9W7YEP8</accession>
<dbReference type="EMBL" id="JANBOI010000319">
    <property type="protein sequence ID" value="KAJ1731527.1"/>
    <property type="molecule type" value="Genomic_DNA"/>
</dbReference>
<feature type="region of interest" description="Disordered" evidence="2">
    <location>
        <begin position="163"/>
        <end position="278"/>
    </location>
</feature>
<evidence type="ECO:0000259" key="4">
    <source>
        <dbReference type="PROSITE" id="PS50186"/>
    </source>
</evidence>
<dbReference type="PROSITE" id="PS50186">
    <property type="entry name" value="DEP"/>
    <property type="match status" value="1"/>
</dbReference>
<dbReference type="Pfam" id="PF00621">
    <property type="entry name" value="RhoGEF"/>
    <property type="match status" value="1"/>
</dbReference>
<evidence type="ECO:0000313" key="6">
    <source>
        <dbReference type="Proteomes" id="UP001143981"/>
    </source>
</evidence>
<dbReference type="InterPro" id="IPR035899">
    <property type="entry name" value="DBL_dom_sf"/>
</dbReference>
<dbReference type="SMART" id="SM00325">
    <property type="entry name" value="RhoGEF"/>
    <property type="match status" value="1"/>
</dbReference>
<organism evidence="5 6">
    <name type="scientific">Coemansia biformis</name>
    <dbReference type="NCBI Taxonomy" id="1286918"/>
    <lineage>
        <taxon>Eukaryota</taxon>
        <taxon>Fungi</taxon>
        <taxon>Fungi incertae sedis</taxon>
        <taxon>Zoopagomycota</taxon>
        <taxon>Kickxellomycotina</taxon>
        <taxon>Kickxellomycetes</taxon>
        <taxon>Kickxellales</taxon>
        <taxon>Kickxellaceae</taxon>
        <taxon>Coemansia</taxon>
    </lineage>
</organism>
<feature type="region of interest" description="Disordered" evidence="2">
    <location>
        <begin position="1"/>
        <end position="25"/>
    </location>
</feature>
<dbReference type="OrthoDB" id="2272012at2759"/>
<feature type="compositionally biased region" description="Basic and acidic residues" evidence="2">
    <location>
        <begin position="822"/>
        <end position="846"/>
    </location>
</feature>
<feature type="region of interest" description="Disordered" evidence="2">
    <location>
        <begin position="557"/>
        <end position="578"/>
    </location>
</feature>
<dbReference type="InterPro" id="IPR036390">
    <property type="entry name" value="WH_DNA-bd_sf"/>
</dbReference>
<reference evidence="5" key="1">
    <citation type="submission" date="2022-07" db="EMBL/GenBank/DDBJ databases">
        <title>Phylogenomic reconstructions and comparative analyses of Kickxellomycotina fungi.</title>
        <authorList>
            <person name="Reynolds N.K."/>
            <person name="Stajich J.E."/>
            <person name="Barry K."/>
            <person name="Grigoriev I.V."/>
            <person name="Crous P."/>
            <person name="Smith M.E."/>
        </authorList>
    </citation>
    <scope>NUCLEOTIDE SEQUENCE</scope>
    <source>
        <strain evidence="5">BCRC 34381</strain>
    </source>
</reference>
<feature type="compositionally biased region" description="Basic and acidic residues" evidence="2">
    <location>
        <begin position="163"/>
        <end position="174"/>
    </location>
</feature>
<evidence type="ECO:0000259" key="3">
    <source>
        <dbReference type="PROSITE" id="PS50010"/>
    </source>
</evidence>
<dbReference type="GO" id="GO:0035556">
    <property type="term" value="P:intracellular signal transduction"/>
    <property type="evidence" value="ECO:0007669"/>
    <property type="project" value="InterPro"/>
</dbReference>
<feature type="non-terminal residue" evidence="5">
    <location>
        <position position="1420"/>
    </location>
</feature>
<dbReference type="PROSITE" id="PS50010">
    <property type="entry name" value="DH_2"/>
    <property type="match status" value="1"/>
</dbReference>
<dbReference type="Pfam" id="PF00610">
    <property type="entry name" value="DEP"/>
    <property type="match status" value="1"/>
</dbReference>
<dbReference type="GO" id="GO:0005085">
    <property type="term" value="F:guanyl-nucleotide exchange factor activity"/>
    <property type="evidence" value="ECO:0007669"/>
    <property type="project" value="UniProtKB-KW"/>
</dbReference>
<dbReference type="Gene3D" id="1.10.10.10">
    <property type="entry name" value="Winged helix-like DNA-binding domain superfamily/Winged helix DNA-binding domain"/>
    <property type="match status" value="1"/>
</dbReference>
<feature type="compositionally biased region" description="Low complexity" evidence="2">
    <location>
        <begin position="342"/>
        <end position="352"/>
    </location>
</feature>
<dbReference type="CDD" id="cd00160">
    <property type="entry name" value="RhoGEF"/>
    <property type="match status" value="1"/>
</dbReference>
<dbReference type="InterPro" id="IPR052233">
    <property type="entry name" value="Rho-type_GEFs"/>
</dbReference>
<evidence type="ECO:0000313" key="5">
    <source>
        <dbReference type="EMBL" id="KAJ1731527.1"/>
    </source>
</evidence>
<dbReference type="Gene3D" id="1.20.900.10">
    <property type="entry name" value="Dbl homology (DH) domain"/>
    <property type="match status" value="1"/>
</dbReference>
<evidence type="ECO:0000256" key="2">
    <source>
        <dbReference type="SAM" id="MobiDB-lite"/>
    </source>
</evidence>
<dbReference type="InterPro" id="IPR001180">
    <property type="entry name" value="CNH_dom"/>
</dbReference>
<dbReference type="PANTHER" id="PTHR46572:SF1">
    <property type="entry name" value="RHO1 GUANINE NUCLEOTIDE EXCHANGE FACTOR TUS1"/>
    <property type="match status" value="1"/>
</dbReference>
<evidence type="ECO:0000256" key="1">
    <source>
        <dbReference type="ARBA" id="ARBA00022658"/>
    </source>
</evidence>
<dbReference type="SMART" id="SM00049">
    <property type="entry name" value="DEP"/>
    <property type="match status" value="1"/>
</dbReference>
<dbReference type="SUPFAM" id="SSF46785">
    <property type="entry name" value="Winged helix' DNA-binding domain"/>
    <property type="match status" value="1"/>
</dbReference>
<proteinExistence type="predicted"/>
<comment type="caution">
    <text evidence="5">The sequence shown here is derived from an EMBL/GenBank/DDBJ whole genome shotgun (WGS) entry which is preliminary data.</text>
</comment>
<feature type="region of interest" description="Disordered" evidence="2">
    <location>
        <begin position="502"/>
        <end position="534"/>
    </location>
</feature>
<feature type="compositionally biased region" description="Low complexity" evidence="2">
    <location>
        <begin position="175"/>
        <end position="201"/>
    </location>
</feature>
<feature type="compositionally biased region" description="Basic and acidic residues" evidence="2">
    <location>
        <begin position="219"/>
        <end position="237"/>
    </location>
</feature>
<feature type="region of interest" description="Disordered" evidence="2">
    <location>
        <begin position="289"/>
        <end position="308"/>
    </location>
</feature>
<name>A0A9W7YEP8_9FUNG</name>
<feature type="compositionally biased region" description="Polar residues" evidence="2">
    <location>
        <begin position="795"/>
        <end position="805"/>
    </location>
</feature>
<feature type="region of interest" description="Disordered" evidence="2">
    <location>
        <begin position="342"/>
        <end position="366"/>
    </location>
</feature>
<keyword evidence="1" id="KW-0344">Guanine-nucleotide releasing factor</keyword>
<feature type="domain" description="DEP" evidence="4">
    <location>
        <begin position="66"/>
        <end position="133"/>
    </location>
</feature>
<feature type="region of interest" description="Disordered" evidence="2">
    <location>
        <begin position="750"/>
        <end position="851"/>
    </location>
</feature>
<dbReference type="InterPro" id="IPR011993">
    <property type="entry name" value="PH-like_dom_sf"/>
</dbReference>